<feature type="domain" description="Restriction endonuclease AspBHI N-terminal" evidence="2">
    <location>
        <begin position="76"/>
        <end position="248"/>
    </location>
</feature>
<dbReference type="KEGG" id="hlm:DV707_07535"/>
<dbReference type="Proteomes" id="UP000296733">
    <property type="component" value="Chromosome"/>
</dbReference>
<dbReference type="InterPro" id="IPR011856">
    <property type="entry name" value="tRNA_endonuc-like_dom_sf"/>
</dbReference>
<keyword evidence="3" id="KW-0540">Nuclease</keyword>
<dbReference type="EMBL" id="CP031311">
    <property type="protein sequence ID" value="QCC47524.1"/>
    <property type="molecule type" value="Genomic_DNA"/>
</dbReference>
<dbReference type="InterPro" id="IPR041409">
    <property type="entry name" value="RE_AspBHI_N"/>
</dbReference>
<proteinExistence type="predicted"/>
<accession>A0A4D6H0Q1</accession>
<sequence>MLICCETLISQISFFHGLRELPICYSYQKRRRAFYQLIIHSQHQLTMGSYGDHYVVGEEYRNSRDLETNEFLRWLNGPLDGGVNFGRGIAQLKQPGTDECEFLVFYSSDGGSKSPDPWEDIINLEDGIVHYWGDSKAGDGPDPSQRDGNQIVKQQYCETYAKNNREEAPPVLLFVKEESGWVTFNGLCIISGLEIGRHNHDGETVVNYRISLDILDIDAVDLEWIHRKARTGVDVGGPEAWDHWVETGTVNRYSIYNDQIRSRSAQQPTGRFKELHSNIRAHFEGNTREQGKKLEHLIKRILENLDHIDDVQLTPDSGDRGVDLTGKIDLLADTPVPGPDTKIQFKAQVKNKASSVGGRELSRLASRIDDGEIGLFFTMSHYTTNAQEENLSTYPVRLFAGKDLISLLVQTDLVDDTDLNPRVVDEINDAV</sequence>
<dbReference type="GO" id="GO:0009307">
    <property type="term" value="P:DNA restriction-modification system"/>
    <property type="evidence" value="ECO:0007669"/>
    <property type="project" value="InterPro"/>
</dbReference>
<reference evidence="3 4" key="1">
    <citation type="journal article" date="2019" name="Nat. Commun.">
        <title>A new type of DNA phosphorothioation-based antiviral system in archaea.</title>
        <authorList>
            <person name="Xiong L."/>
            <person name="Liu S."/>
            <person name="Chen S."/>
            <person name="Xiao Y."/>
            <person name="Zhu B."/>
            <person name="Gao Y."/>
            <person name="Zhang Y."/>
            <person name="Chen B."/>
            <person name="Luo J."/>
            <person name="Deng Z."/>
            <person name="Chen X."/>
            <person name="Wang L."/>
            <person name="Chen S."/>
        </authorList>
    </citation>
    <scope>NUCLEOTIDE SEQUENCE [LARGE SCALE GENOMIC DNA]</scope>
    <source>
        <strain evidence="3 4">CGMCC 1.10331</strain>
    </source>
</reference>
<dbReference type="GO" id="GO:0004519">
    <property type="term" value="F:endonuclease activity"/>
    <property type="evidence" value="ECO:0007669"/>
    <property type="project" value="UniProtKB-KW"/>
</dbReference>
<dbReference type="Gene3D" id="3.40.1350.10">
    <property type="match status" value="1"/>
</dbReference>
<protein>
    <submittedName>
        <fullName evidence="3">Restriction endonuclease</fullName>
    </submittedName>
</protein>
<evidence type="ECO:0000259" key="1">
    <source>
        <dbReference type="Pfam" id="PF04471"/>
    </source>
</evidence>
<evidence type="ECO:0000313" key="4">
    <source>
        <dbReference type="Proteomes" id="UP000296733"/>
    </source>
</evidence>
<dbReference type="Gene3D" id="2.30.280.20">
    <property type="match status" value="1"/>
</dbReference>
<dbReference type="Pfam" id="PF04471">
    <property type="entry name" value="Mrr_cat"/>
    <property type="match status" value="1"/>
</dbReference>
<organism evidence="3 4">
    <name type="scientific">Halobellus limi</name>
    <dbReference type="NCBI Taxonomy" id="699433"/>
    <lineage>
        <taxon>Archaea</taxon>
        <taxon>Methanobacteriati</taxon>
        <taxon>Methanobacteriota</taxon>
        <taxon>Stenosarchaea group</taxon>
        <taxon>Halobacteria</taxon>
        <taxon>Halobacteriales</taxon>
        <taxon>Haloferacaceae</taxon>
        <taxon>Halobellus</taxon>
    </lineage>
</organism>
<keyword evidence="3" id="KW-0255">Endonuclease</keyword>
<feature type="domain" description="Restriction endonuclease type IV Mrr" evidence="1">
    <location>
        <begin position="290"/>
        <end position="408"/>
    </location>
</feature>
<dbReference type="Pfam" id="PF18062">
    <property type="entry name" value="RE_AspBHI_N"/>
    <property type="match status" value="1"/>
</dbReference>
<evidence type="ECO:0000313" key="3">
    <source>
        <dbReference type="EMBL" id="QCC47524.1"/>
    </source>
</evidence>
<name>A0A4D6H0Q1_9EURY</name>
<dbReference type="AlphaFoldDB" id="A0A4D6H0Q1"/>
<dbReference type="GO" id="GO:0003677">
    <property type="term" value="F:DNA binding"/>
    <property type="evidence" value="ECO:0007669"/>
    <property type="project" value="InterPro"/>
</dbReference>
<gene>
    <name evidence="3" type="ORF">DV707_07535</name>
</gene>
<evidence type="ECO:0000259" key="2">
    <source>
        <dbReference type="Pfam" id="PF18062"/>
    </source>
</evidence>
<dbReference type="InterPro" id="IPR007560">
    <property type="entry name" value="Restrct_endonuc_IV_Mrr"/>
</dbReference>
<keyword evidence="3" id="KW-0378">Hydrolase</keyword>